<proteinExistence type="inferred from homology"/>
<dbReference type="AlphaFoldDB" id="A0AAV2PV94"/>
<dbReference type="EMBL" id="CAXKWB010001907">
    <property type="protein sequence ID" value="CAL4065778.1"/>
    <property type="molecule type" value="Genomic_DNA"/>
</dbReference>
<gene>
    <name evidence="10" type="ORF">MNOR_LOCUS5067</name>
</gene>
<dbReference type="InterPro" id="IPR045249">
    <property type="entry name" value="HARBI1-like"/>
</dbReference>
<evidence type="ECO:0000256" key="2">
    <source>
        <dbReference type="ARBA" id="ARBA00004123"/>
    </source>
</evidence>
<comment type="cofactor">
    <cofactor evidence="1">
        <name>a divalent metal cation</name>
        <dbReference type="ChEBI" id="CHEBI:60240"/>
    </cofactor>
</comment>
<dbReference type="Proteomes" id="UP001497623">
    <property type="component" value="Unassembled WGS sequence"/>
</dbReference>
<evidence type="ECO:0000256" key="6">
    <source>
        <dbReference type="ARBA" id="ARBA00022801"/>
    </source>
</evidence>
<comment type="caution">
    <text evidence="10">The sequence shown here is derived from an EMBL/GenBank/DDBJ whole genome shotgun (WGS) entry which is preliminary data.</text>
</comment>
<evidence type="ECO:0000256" key="4">
    <source>
        <dbReference type="ARBA" id="ARBA00022722"/>
    </source>
</evidence>
<dbReference type="GO" id="GO:0046872">
    <property type="term" value="F:metal ion binding"/>
    <property type="evidence" value="ECO:0007669"/>
    <property type="project" value="UniProtKB-KW"/>
</dbReference>
<evidence type="ECO:0000256" key="3">
    <source>
        <dbReference type="ARBA" id="ARBA00006958"/>
    </source>
</evidence>
<keyword evidence="4" id="KW-0540">Nuclease</keyword>
<keyword evidence="7" id="KW-0539">Nucleus</keyword>
<dbReference type="GO" id="GO:0004518">
    <property type="term" value="F:nuclease activity"/>
    <property type="evidence" value="ECO:0007669"/>
    <property type="project" value="UniProtKB-KW"/>
</dbReference>
<keyword evidence="6" id="KW-0378">Hydrolase</keyword>
<reference evidence="10 11" key="1">
    <citation type="submission" date="2024-05" db="EMBL/GenBank/DDBJ databases">
        <authorList>
            <person name="Wallberg A."/>
        </authorList>
    </citation>
    <scope>NUCLEOTIDE SEQUENCE [LARGE SCALE GENOMIC DNA]</scope>
</reference>
<dbReference type="InterPro" id="IPR058353">
    <property type="entry name" value="DUF8040"/>
</dbReference>
<dbReference type="Pfam" id="PF13359">
    <property type="entry name" value="DDE_Tnp_4"/>
    <property type="match status" value="1"/>
</dbReference>
<feature type="non-terminal residue" evidence="10">
    <location>
        <position position="285"/>
    </location>
</feature>
<sequence length="285" mass="33302">MESDGWLSTDEEAALMYILHTRQRKRRRRKRYWVHPLNAARIDVGQYHTIMNELKADGDKFFNYFRMSHNSFKELLELLEPHIKKKDTNMRRSIAPEERLAITLRYLATGCSFRDLHYSFRIGHNTAYGIVFDVCDKIWRHLHERLIPVLTQQDWLNIAEDFKIRNNFLNCLGAIDGKHIRLIKPYGTGSEYFNYKKYFSMVLLAVCDSNYRFTFVDIGSYGKSCDSAIYKHSVLFEKLNAKTLNIPDSRPISTGGEPLPFAFVGDEAFGLSANMLRPYGENFSR</sequence>
<evidence type="ECO:0000313" key="11">
    <source>
        <dbReference type="Proteomes" id="UP001497623"/>
    </source>
</evidence>
<evidence type="ECO:0000313" key="10">
    <source>
        <dbReference type="EMBL" id="CAL4065778.1"/>
    </source>
</evidence>
<keyword evidence="11" id="KW-1185">Reference proteome</keyword>
<dbReference type="PANTHER" id="PTHR22930:SF269">
    <property type="entry name" value="NUCLEASE HARBI1-LIKE PROTEIN"/>
    <property type="match status" value="1"/>
</dbReference>
<dbReference type="InterPro" id="IPR027806">
    <property type="entry name" value="HARBI1_dom"/>
</dbReference>
<evidence type="ECO:0000256" key="7">
    <source>
        <dbReference type="ARBA" id="ARBA00023242"/>
    </source>
</evidence>
<dbReference type="GO" id="GO:0016787">
    <property type="term" value="F:hydrolase activity"/>
    <property type="evidence" value="ECO:0007669"/>
    <property type="project" value="UniProtKB-KW"/>
</dbReference>
<feature type="domain" description="DDE Tnp4" evidence="8">
    <location>
        <begin position="175"/>
        <end position="279"/>
    </location>
</feature>
<evidence type="ECO:0000259" key="8">
    <source>
        <dbReference type="Pfam" id="PF13359"/>
    </source>
</evidence>
<dbReference type="PANTHER" id="PTHR22930">
    <property type="match status" value="1"/>
</dbReference>
<comment type="subcellular location">
    <subcellularLocation>
        <location evidence="2">Nucleus</location>
    </subcellularLocation>
</comment>
<evidence type="ECO:0000256" key="1">
    <source>
        <dbReference type="ARBA" id="ARBA00001968"/>
    </source>
</evidence>
<organism evidence="10 11">
    <name type="scientific">Meganyctiphanes norvegica</name>
    <name type="common">Northern krill</name>
    <name type="synonym">Thysanopoda norvegica</name>
    <dbReference type="NCBI Taxonomy" id="48144"/>
    <lineage>
        <taxon>Eukaryota</taxon>
        <taxon>Metazoa</taxon>
        <taxon>Ecdysozoa</taxon>
        <taxon>Arthropoda</taxon>
        <taxon>Crustacea</taxon>
        <taxon>Multicrustacea</taxon>
        <taxon>Malacostraca</taxon>
        <taxon>Eumalacostraca</taxon>
        <taxon>Eucarida</taxon>
        <taxon>Euphausiacea</taxon>
        <taxon>Euphausiidae</taxon>
        <taxon>Meganyctiphanes</taxon>
    </lineage>
</organism>
<dbReference type="GO" id="GO:0005634">
    <property type="term" value="C:nucleus"/>
    <property type="evidence" value="ECO:0007669"/>
    <property type="project" value="UniProtKB-SubCell"/>
</dbReference>
<evidence type="ECO:0008006" key="12">
    <source>
        <dbReference type="Google" id="ProtNLM"/>
    </source>
</evidence>
<accession>A0AAV2PV94</accession>
<keyword evidence="5" id="KW-0479">Metal-binding</keyword>
<name>A0AAV2PV94_MEGNR</name>
<protein>
    <recommendedName>
        <fullName evidence="12">DDE Tnp4 domain-containing protein</fullName>
    </recommendedName>
</protein>
<evidence type="ECO:0000256" key="5">
    <source>
        <dbReference type="ARBA" id="ARBA00022723"/>
    </source>
</evidence>
<comment type="similarity">
    <text evidence="3">Belongs to the HARBI1 family.</text>
</comment>
<feature type="domain" description="DUF8040" evidence="9">
    <location>
        <begin position="51"/>
        <end position="134"/>
    </location>
</feature>
<dbReference type="Pfam" id="PF26138">
    <property type="entry name" value="DUF8040"/>
    <property type="match status" value="1"/>
</dbReference>
<evidence type="ECO:0000259" key="9">
    <source>
        <dbReference type="Pfam" id="PF26138"/>
    </source>
</evidence>